<accession>A0ABU1SUF6</accession>
<gene>
    <name evidence="1" type="ORF">J2W52_004238</name>
</gene>
<dbReference type="InterPro" id="IPR010642">
    <property type="entry name" value="Invasion_prot_B"/>
</dbReference>
<dbReference type="RefSeq" id="WP_112336913.1">
    <property type="nucleotide sequence ID" value="NZ_JAVDUP010000005.1"/>
</dbReference>
<name>A0ABU1SUF6_9HYPH</name>
<dbReference type="Proteomes" id="UP001250791">
    <property type="component" value="Unassembled WGS sequence"/>
</dbReference>
<sequence>MAGKATIGASSSGALQERYGDWILTIVNQGTADLARLSYAISYTLYDLQTNTPVLSIELTPGGGSLRGMLALPQGLYLRSVGLPPGGKAAPGLASPFATAFPRGCLVELNLNKAMLAGLRRRRNLAVTLAAADTDREVSYVISLHGFTEALNRALSIVDPYAARADTGPGMTLQ</sequence>
<organism evidence="1 2">
    <name type="scientific">Rhizobium miluonense</name>
    <dbReference type="NCBI Taxonomy" id="411945"/>
    <lineage>
        <taxon>Bacteria</taxon>
        <taxon>Pseudomonadati</taxon>
        <taxon>Pseudomonadota</taxon>
        <taxon>Alphaproteobacteria</taxon>
        <taxon>Hyphomicrobiales</taxon>
        <taxon>Rhizobiaceae</taxon>
        <taxon>Rhizobium/Agrobacterium group</taxon>
        <taxon>Rhizobium</taxon>
    </lineage>
</organism>
<dbReference type="Gene3D" id="2.60.40.1880">
    <property type="entry name" value="Invasion associated locus B (IalB) protein"/>
    <property type="match status" value="1"/>
</dbReference>
<dbReference type="InterPro" id="IPR038696">
    <property type="entry name" value="IalB_sf"/>
</dbReference>
<comment type="caution">
    <text evidence="1">The sequence shown here is derived from an EMBL/GenBank/DDBJ whole genome shotgun (WGS) entry which is preliminary data.</text>
</comment>
<keyword evidence="2" id="KW-1185">Reference proteome</keyword>
<dbReference type="EMBL" id="JAVDUP010000005">
    <property type="protein sequence ID" value="MDR6902605.1"/>
    <property type="molecule type" value="Genomic_DNA"/>
</dbReference>
<reference evidence="1 2" key="1">
    <citation type="submission" date="2023-07" db="EMBL/GenBank/DDBJ databases">
        <title>Sorghum-associated microbial communities from plants grown in Nebraska, USA.</title>
        <authorList>
            <person name="Schachtman D."/>
        </authorList>
    </citation>
    <scope>NUCLEOTIDE SEQUENCE [LARGE SCALE GENOMIC DNA]</scope>
    <source>
        <strain evidence="1 2">3199</strain>
    </source>
</reference>
<protein>
    <submittedName>
        <fullName evidence="1">Invasion protein IalB</fullName>
    </submittedName>
</protein>
<evidence type="ECO:0000313" key="1">
    <source>
        <dbReference type="EMBL" id="MDR6902605.1"/>
    </source>
</evidence>
<dbReference type="Pfam" id="PF06776">
    <property type="entry name" value="IalB"/>
    <property type="match status" value="1"/>
</dbReference>
<evidence type="ECO:0000313" key="2">
    <source>
        <dbReference type="Proteomes" id="UP001250791"/>
    </source>
</evidence>
<proteinExistence type="predicted"/>